<evidence type="ECO:0000313" key="2">
    <source>
        <dbReference type="EMBL" id="KFB41540.1"/>
    </source>
</evidence>
<dbReference type="VEuPathDB" id="VectorBase:ASIC009137"/>
<feature type="region of interest" description="Disordered" evidence="1">
    <location>
        <begin position="61"/>
        <end position="104"/>
    </location>
</feature>
<protein>
    <submittedName>
        <fullName evidence="2 3">GTP cyclohydrolase II</fullName>
    </submittedName>
</protein>
<keyword evidence="4" id="KW-1185">Reference proteome</keyword>
<dbReference type="AlphaFoldDB" id="A0A084VU96"/>
<organism evidence="2">
    <name type="scientific">Anopheles sinensis</name>
    <name type="common">Mosquito</name>
    <dbReference type="NCBI Taxonomy" id="74873"/>
    <lineage>
        <taxon>Eukaryota</taxon>
        <taxon>Metazoa</taxon>
        <taxon>Ecdysozoa</taxon>
        <taxon>Arthropoda</taxon>
        <taxon>Hexapoda</taxon>
        <taxon>Insecta</taxon>
        <taxon>Pterygota</taxon>
        <taxon>Neoptera</taxon>
        <taxon>Endopterygota</taxon>
        <taxon>Diptera</taxon>
        <taxon>Nematocera</taxon>
        <taxon>Culicoidea</taxon>
        <taxon>Culicidae</taxon>
        <taxon>Anophelinae</taxon>
        <taxon>Anopheles</taxon>
    </lineage>
</organism>
<dbReference type="EMBL" id="ATLV01016709">
    <property type="status" value="NOT_ANNOTATED_CDS"/>
    <property type="molecule type" value="Genomic_DNA"/>
</dbReference>
<keyword evidence="2" id="KW-0378">Hydrolase</keyword>
<dbReference type="Proteomes" id="UP000030765">
    <property type="component" value="Unassembled WGS sequence"/>
</dbReference>
<dbReference type="EnsemblMetazoa" id="ASIC009137-RA">
    <property type="protein sequence ID" value="ASIC009137-PA"/>
    <property type="gene ID" value="ASIC009137"/>
</dbReference>
<evidence type="ECO:0000256" key="1">
    <source>
        <dbReference type="SAM" id="MobiDB-lite"/>
    </source>
</evidence>
<gene>
    <name evidence="2" type="ORF">ZHAS_00009137</name>
</gene>
<evidence type="ECO:0000313" key="4">
    <source>
        <dbReference type="Proteomes" id="UP000030765"/>
    </source>
</evidence>
<name>A0A084VU96_ANOSI</name>
<reference evidence="2 4" key="1">
    <citation type="journal article" date="2014" name="BMC Genomics">
        <title>Genome sequence of Anopheles sinensis provides insight into genetics basis of mosquito competence for malaria parasites.</title>
        <authorList>
            <person name="Zhou D."/>
            <person name="Zhang D."/>
            <person name="Ding G."/>
            <person name="Shi L."/>
            <person name="Hou Q."/>
            <person name="Ye Y."/>
            <person name="Xu Y."/>
            <person name="Zhou H."/>
            <person name="Xiong C."/>
            <person name="Li S."/>
            <person name="Yu J."/>
            <person name="Hong S."/>
            <person name="Yu X."/>
            <person name="Zou P."/>
            <person name="Chen C."/>
            <person name="Chang X."/>
            <person name="Wang W."/>
            <person name="Lv Y."/>
            <person name="Sun Y."/>
            <person name="Ma L."/>
            <person name="Shen B."/>
            <person name="Zhu C."/>
        </authorList>
    </citation>
    <scope>NUCLEOTIDE SEQUENCE [LARGE SCALE GENOMIC DNA]</scope>
</reference>
<reference evidence="3" key="2">
    <citation type="submission" date="2020-05" db="UniProtKB">
        <authorList>
            <consortium name="EnsemblMetazoa"/>
        </authorList>
    </citation>
    <scope>IDENTIFICATION</scope>
</reference>
<sequence length="104" mass="11671">MQVVPFPNWEPFPSLVRSTEKGVREVSIYFRPTSTRMLPPDAHAEGVLLHGQIFPVERRSHASFQRRGHRTRTVRDRAQDAANCAAEPRAQSGIPGRTSPLGLK</sequence>
<dbReference type="GO" id="GO:0016787">
    <property type="term" value="F:hydrolase activity"/>
    <property type="evidence" value="ECO:0007669"/>
    <property type="project" value="UniProtKB-KW"/>
</dbReference>
<accession>A0A084VU96</accession>
<dbReference type="EMBL" id="KE525103">
    <property type="protein sequence ID" value="KFB41540.1"/>
    <property type="molecule type" value="Genomic_DNA"/>
</dbReference>
<proteinExistence type="predicted"/>
<evidence type="ECO:0000313" key="3">
    <source>
        <dbReference type="EnsemblMetazoa" id="ASIC009137-PA"/>
    </source>
</evidence>